<evidence type="ECO:0000313" key="2">
    <source>
        <dbReference type="EMBL" id="WOH01250.1"/>
    </source>
</evidence>
<proteinExistence type="predicted"/>
<feature type="region of interest" description="Disordered" evidence="1">
    <location>
        <begin position="1"/>
        <end position="62"/>
    </location>
</feature>
<name>A0AAF1B091_DAUCS</name>
<dbReference type="EMBL" id="CP093347">
    <property type="protein sequence ID" value="WOH01250.1"/>
    <property type="molecule type" value="Genomic_DNA"/>
</dbReference>
<reference evidence="2" key="1">
    <citation type="journal article" date="2016" name="Nat. Genet.">
        <title>A high-quality carrot genome assembly provides new insights into carotenoid accumulation and asterid genome evolution.</title>
        <authorList>
            <person name="Iorizzo M."/>
            <person name="Ellison S."/>
            <person name="Senalik D."/>
            <person name="Zeng P."/>
            <person name="Satapoomin P."/>
            <person name="Huang J."/>
            <person name="Bowman M."/>
            <person name="Iovene M."/>
            <person name="Sanseverino W."/>
            <person name="Cavagnaro P."/>
            <person name="Yildiz M."/>
            <person name="Macko-Podgorni A."/>
            <person name="Moranska E."/>
            <person name="Grzebelus E."/>
            <person name="Grzebelus D."/>
            <person name="Ashrafi H."/>
            <person name="Zheng Z."/>
            <person name="Cheng S."/>
            <person name="Spooner D."/>
            <person name="Van Deynze A."/>
            <person name="Simon P."/>
        </authorList>
    </citation>
    <scope>NUCLEOTIDE SEQUENCE</scope>
    <source>
        <tissue evidence="2">Leaf</tissue>
    </source>
</reference>
<dbReference type="Proteomes" id="UP000077755">
    <property type="component" value="Chromosome 5"/>
</dbReference>
<keyword evidence="3" id="KW-1185">Reference proteome</keyword>
<dbReference type="AlphaFoldDB" id="A0AAF1B091"/>
<feature type="compositionally biased region" description="Low complexity" evidence="1">
    <location>
        <begin position="10"/>
        <end position="32"/>
    </location>
</feature>
<feature type="compositionally biased region" description="Basic and acidic residues" evidence="1">
    <location>
        <begin position="41"/>
        <end position="54"/>
    </location>
</feature>
<evidence type="ECO:0008006" key="4">
    <source>
        <dbReference type="Google" id="ProtNLM"/>
    </source>
</evidence>
<gene>
    <name evidence="2" type="ORF">DCAR_0520632</name>
</gene>
<reference evidence="2" key="2">
    <citation type="submission" date="2022-03" db="EMBL/GenBank/DDBJ databases">
        <title>Draft title - Genomic analysis of global carrot germplasm unveils the trajectory of domestication and the origin of high carotenoid orange carrot.</title>
        <authorList>
            <person name="Iorizzo M."/>
            <person name="Ellison S."/>
            <person name="Senalik D."/>
            <person name="Macko-Podgorni A."/>
            <person name="Grzebelus D."/>
            <person name="Bostan H."/>
            <person name="Rolling W."/>
            <person name="Curaba J."/>
            <person name="Simon P."/>
        </authorList>
    </citation>
    <scope>NUCLEOTIDE SEQUENCE</scope>
    <source>
        <tissue evidence="2">Leaf</tissue>
    </source>
</reference>
<protein>
    <recommendedName>
        <fullName evidence="4">BED-type domain-containing protein</fullName>
    </recommendedName>
</protein>
<organism evidence="2 3">
    <name type="scientific">Daucus carota subsp. sativus</name>
    <name type="common">Carrot</name>
    <dbReference type="NCBI Taxonomy" id="79200"/>
    <lineage>
        <taxon>Eukaryota</taxon>
        <taxon>Viridiplantae</taxon>
        <taxon>Streptophyta</taxon>
        <taxon>Embryophyta</taxon>
        <taxon>Tracheophyta</taxon>
        <taxon>Spermatophyta</taxon>
        <taxon>Magnoliopsida</taxon>
        <taxon>eudicotyledons</taxon>
        <taxon>Gunneridae</taxon>
        <taxon>Pentapetalae</taxon>
        <taxon>asterids</taxon>
        <taxon>campanulids</taxon>
        <taxon>Apiales</taxon>
        <taxon>Apiaceae</taxon>
        <taxon>Apioideae</taxon>
        <taxon>Scandiceae</taxon>
        <taxon>Daucinae</taxon>
        <taxon>Daucus</taxon>
        <taxon>Daucus sect. Daucus</taxon>
    </lineage>
</organism>
<evidence type="ECO:0000256" key="1">
    <source>
        <dbReference type="SAM" id="MobiDB-lite"/>
    </source>
</evidence>
<sequence>MAFGKKLTQQREQTTEAQQTQNQQTHNQASSQNYIDVEEEIQTKENASQEDHSQNNKKPLLQEVTMLPTQKEKNAGGTKRWKCKHCNKSYSSSYTRIHHHFFGTPVGVKSEIDRCTALLANRLLLQQVRYRVEQAEKTGSPHH</sequence>
<accession>A0AAF1B091</accession>
<evidence type="ECO:0000313" key="3">
    <source>
        <dbReference type="Proteomes" id="UP000077755"/>
    </source>
</evidence>